<proteinExistence type="predicted"/>
<accession>A0A9Q3DCV1</accession>
<dbReference type="Pfam" id="PF07727">
    <property type="entry name" value="RVT_2"/>
    <property type="match status" value="1"/>
</dbReference>
<dbReference type="AlphaFoldDB" id="A0A9Q3DCV1"/>
<dbReference type="GO" id="GO:0003676">
    <property type="term" value="F:nucleic acid binding"/>
    <property type="evidence" value="ECO:0007669"/>
    <property type="project" value="InterPro"/>
</dbReference>
<dbReference type="InterPro" id="IPR036397">
    <property type="entry name" value="RNaseH_sf"/>
</dbReference>
<feature type="domain" description="Reverse transcriptase Ty1/copia-type" evidence="2">
    <location>
        <begin position="5"/>
        <end position="169"/>
    </location>
</feature>
<comment type="caution">
    <text evidence="3">The sequence shown here is derived from an EMBL/GenBank/DDBJ whole genome shotgun (WGS) entry which is preliminary data.</text>
</comment>
<protein>
    <recommendedName>
        <fullName evidence="2">Reverse transcriptase Ty1/copia-type domain-containing protein</fullName>
    </recommendedName>
</protein>
<dbReference type="PANTHER" id="PTHR11439:SF463">
    <property type="entry name" value="REVERSE TRANSCRIPTASE TY1_COPIA-TYPE DOMAIN-CONTAINING PROTEIN"/>
    <property type="match status" value="1"/>
</dbReference>
<dbReference type="CDD" id="cd09272">
    <property type="entry name" value="RNase_HI_RT_Ty1"/>
    <property type="match status" value="1"/>
</dbReference>
<evidence type="ECO:0000313" key="3">
    <source>
        <dbReference type="EMBL" id="MBW0501019.1"/>
    </source>
</evidence>
<dbReference type="InterPro" id="IPR013103">
    <property type="entry name" value="RVT_2"/>
</dbReference>
<dbReference type="Gene3D" id="3.30.420.10">
    <property type="entry name" value="Ribonuclease H-like superfamily/Ribonuclease H"/>
    <property type="match status" value="1"/>
</dbReference>
<evidence type="ECO:0000256" key="1">
    <source>
        <dbReference type="SAM" id="SignalP"/>
    </source>
</evidence>
<feature type="signal peptide" evidence="1">
    <location>
        <begin position="1"/>
        <end position="23"/>
    </location>
</feature>
<reference evidence="3" key="1">
    <citation type="submission" date="2021-03" db="EMBL/GenBank/DDBJ databases">
        <title>Draft genome sequence of rust myrtle Austropuccinia psidii MF-1, a brazilian biotype.</title>
        <authorList>
            <person name="Quecine M.C."/>
            <person name="Pachon D.M.R."/>
            <person name="Bonatelli M.L."/>
            <person name="Correr F.H."/>
            <person name="Franceschini L.M."/>
            <person name="Leite T.F."/>
            <person name="Margarido G.R.A."/>
            <person name="Almeida C.A."/>
            <person name="Ferrarezi J.A."/>
            <person name="Labate C.A."/>
        </authorList>
    </citation>
    <scope>NUCLEOTIDE SEQUENCE</scope>
    <source>
        <strain evidence="3">MF-1</strain>
    </source>
</reference>
<evidence type="ECO:0000313" key="4">
    <source>
        <dbReference type="Proteomes" id="UP000765509"/>
    </source>
</evidence>
<name>A0A9Q3DCV1_9BASI</name>
<dbReference type="EMBL" id="AVOT02016103">
    <property type="protein sequence ID" value="MBW0501019.1"/>
    <property type="molecule type" value="Genomic_DNA"/>
</dbReference>
<keyword evidence="1" id="KW-0732">Signal</keyword>
<organism evidence="3 4">
    <name type="scientific">Austropuccinia psidii MF-1</name>
    <dbReference type="NCBI Taxonomy" id="1389203"/>
    <lineage>
        <taxon>Eukaryota</taxon>
        <taxon>Fungi</taxon>
        <taxon>Dikarya</taxon>
        <taxon>Basidiomycota</taxon>
        <taxon>Pucciniomycotina</taxon>
        <taxon>Pucciniomycetes</taxon>
        <taxon>Pucciniales</taxon>
        <taxon>Sphaerophragmiaceae</taxon>
        <taxon>Austropuccinia</taxon>
    </lineage>
</organism>
<keyword evidence="4" id="KW-1185">Reference proteome</keyword>
<evidence type="ECO:0000259" key="2">
    <source>
        <dbReference type="Pfam" id="PF07727"/>
    </source>
</evidence>
<dbReference type="Proteomes" id="UP000765509">
    <property type="component" value="Unassembled WGS sequence"/>
</dbReference>
<dbReference type="PANTHER" id="PTHR11439">
    <property type="entry name" value="GAG-POL-RELATED RETROTRANSPOSON"/>
    <property type="match status" value="1"/>
</dbReference>
<gene>
    <name evidence="3" type="ORF">O181_040734</name>
</gene>
<dbReference type="OrthoDB" id="7691805at2759"/>
<sequence length="412" mass="46506">MPTFASLQSLFAIASALHWEVETFDITTAYLHSNVAQSIYIKPPPGHHVGNGRVLALRKALYGLKQSGRCWWKHLQKVLTTIGLQANQEDQSTYIYEKGMEKALLWIHVDDGVLAASSATLMTYLKNELQAQLSLKWDVGIHSIVGITVQRIDNTFYLSQPTLVDKVCSTHPCSITAKQPLPEMDLESGRATVLDREYLSRIEMLLYLAQATRPDIMFSVNYLARFSMNTLTKHWAALNHLINYLWAMKGKTLKIDLHGKEEGLKVYVDANWGGEASRSQHGFIVFLWGSPVAWNSRQQTCVASSTCQAEYMALSFAARMGMWLSQMVKIALPDIVPTLISDNKAAIRIAENSGSQKNSRHIQREFHLINELLVKNHVAITWIDSENQQADIFTKKLGRLKVKKFNTNIFKG</sequence>
<feature type="chain" id="PRO_5040416541" description="Reverse transcriptase Ty1/copia-type domain-containing protein" evidence="1">
    <location>
        <begin position="24"/>
        <end position="412"/>
    </location>
</feature>